<reference evidence="19 20" key="1">
    <citation type="submission" date="2022-12" db="EMBL/GenBank/DDBJ databases">
        <title>Chromosome-scale assembly of the Ensete ventricosum genome.</title>
        <authorList>
            <person name="Dussert Y."/>
            <person name="Stocks J."/>
            <person name="Wendawek A."/>
            <person name="Woldeyes F."/>
            <person name="Nichols R.A."/>
            <person name="Borrell J.S."/>
        </authorList>
    </citation>
    <scope>NUCLEOTIDE SEQUENCE [LARGE SCALE GENOMIC DNA]</scope>
    <source>
        <strain evidence="20">cv. Maze</strain>
        <tissue evidence="19">Seeds</tissue>
    </source>
</reference>
<evidence type="ECO:0000313" key="19">
    <source>
        <dbReference type="EMBL" id="KAJ8510337.1"/>
    </source>
</evidence>
<evidence type="ECO:0000256" key="6">
    <source>
        <dbReference type="ARBA" id="ARBA00022679"/>
    </source>
</evidence>
<dbReference type="InterPro" id="IPR042240">
    <property type="entry name" value="CHASE_sf"/>
</dbReference>
<evidence type="ECO:0000256" key="3">
    <source>
        <dbReference type="ARBA" id="ARBA00004127"/>
    </source>
</evidence>
<evidence type="ECO:0000256" key="5">
    <source>
        <dbReference type="ARBA" id="ARBA00022553"/>
    </source>
</evidence>
<dbReference type="PANTHER" id="PTHR43719">
    <property type="entry name" value="TWO-COMPONENT HISTIDINE KINASE"/>
    <property type="match status" value="1"/>
</dbReference>
<dbReference type="SMART" id="SM00448">
    <property type="entry name" value="REC"/>
    <property type="match status" value="1"/>
</dbReference>
<comment type="function">
    <text evidence="2">Cytokinin receptor related to bacterial two-component regulators. Functions as a histidine kinase and transmits the stress signal to a downstream MAPK cascade.</text>
</comment>
<dbReference type="Gene3D" id="3.30.565.10">
    <property type="entry name" value="Histidine kinase-like ATPase, C-terminal domain"/>
    <property type="match status" value="1"/>
</dbReference>
<feature type="domain" description="Response regulatory" evidence="17">
    <location>
        <begin position="818"/>
        <end position="949"/>
    </location>
</feature>
<accession>A0AAV8RVP0</accession>
<feature type="transmembrane region" description="Helical" evidence="15">
    <location>
        <begin position="20"/>
        <end position="43"/>
    </location>
</feature>
<keyword evidence="5 13" id="KW-0597">Phosphoprotein</keyword>
<dbReference type="Gene3D" id="3.30.450.350">
    <property type="entry name" value="CHASE domain"/>
    <property type="match status" value="1"/>
</dbReference>
<evidence type="ECO:0000256" key="8">
    <source>
        <dbReference type="ARBA" id="ARBA00022777"/>
    </source>
</evidence>
<evidence type="ECO:0000259" key="16">
    <source>
        <dbReference type="PROSITE" id="PS50109"/>
    </source>
</evidence>
<dbReference type="SUPFAM" id="SSF55874">
    <property type="entry name" value="ATPase domain of HSP90 chaperone/DNA topoisomerase II/histidine kinase"/>
    <property type="match status" value="1"/>
</dbReference>
<dbReference type="InterPro" id="IPR003661">
    <property type="entry name" value="HisK_dim/P_dom"/>
</dbReference>
<dbReference type="Proteomes" id="UP001222027">
    <property type="component" value="Unassembled WGS sequence"/>
</dbReference>
<keyword evidence="11" id="KW-0902">Two-component regulatory system</keyword>
<feature type="domain" description="Histidine kinase" evidence="16">
    <location>
        <begin position="540"/>
        <end position="796"/>
    </location>
</feature>
<dbReference type="EC" id="2.7.13.3" evidence="4"/>
<dbReference type="PROSITE" id="PS50839">
    <property type="entry name" value="CHASE"/>
    <property type="match status" value="1"/>
</dbReference>
<evidence type="ECO:0000259" key="18">
    <source>
        <dbReference type="PROSITE" id="PS50839"/>
    </source>
</evidence>
<dbReference type="GO" id="GO:0009736">
    <property type="term" value="P:cytokinin-activated signaling pathway"/>
    <property type="evidence" value="ECO:0007669"/>
    <property type="project" value="UniProtKB-KW"/>
</dbReference>
<dbReference type="InterPro" id="IPR036097">
    <property type="entry name" value="HisK_dim/P_sf"/>
</dbReference>
<dbReference type="CDD" id="cd17546">
    <property type="entry name" value="REC_hyHK_CKI1_RcsC-like"/>
    <property type="match status" value="1"/>
</dbReference>
<evidence type="ECO:0000256" key="13">
    <source>
        <dbReference type="PROSITE-ProRule" id="PRU00169"/>
    </source>
</evidence>
<evidence type="ECO:0000256" key="14">
    <source>
        <dbReference type="SAM" id="Coils"/>
    </source>
</evidence>
<dbReference type="PANTHER" id="PTHR43719:SF35">
    <property type="entry name" value="HISTIDINE KINASE 2"/>
    <property type="match status" value="1"/>
</dbReference>
<evidence type="ECO:0000256" key="15">
    <source>
        <dbReference type="SAM" id="Phobius"/>
    </source>
</evidence>
<dbReference type="Pfam" id="PF00512">
    <property type="entry name" value="HisKA"/>
    <property type="match status" value="1"/>
</dbReference>
<dbReference type="InterPro" id="IPR004358">
    <property type="entry name" value="Sig_transdc_His_kin-like_C"/>
</dbReference>
<dbReference type="SMART" id="SM00387">
    <property type="entry name" value="HATPase_c"/>
    <property type="match status" value="1"/>
</dbReference>
<comment type="subcellular location">
    <subcellularLocation>
        <location evidence="3">Endomembrane system</location>
        <topology evidence="3">Multi-pass membrane protein</topology>
    </subcellularLocation>
</comment>
<keyword evidence="20" id="KW-1185">Reference proteome</keyword>
<dbReference type="Gene3D" id="3.40.50.2300">
    <property type="match status" value="2"/>
</dbReference>
<evidence type="ECO:0000259" key="17">
    <source>
        <dbReference type="PROSITE" id="PS50110"/>
    </source>
</evidence>
<feature type="coiled-coil region" evidence="14">
    <location>
        <begin position="503"/>
        <end position="530"/>
    </location>
</feature>
<dbReference type="GO" id="GO:0012505">
    <property type="term" value="C:endomembrane system"/>
    <property type="evidence" value="ECO:0007669"/>
    <property type="project" value="UniProtKB-SubCell"/>
</dbReference>
<dbReference type="InterPro" id="IPR001789">
    <property type="entry name" value="Sig_transdc_resp-reg_receiver"/>
</dbReference>
<dbReference type="Gene3D" id="1.10.287.130">
    <property type="match status" value="1"/>
</dbReference>
<protein>
    <recommendedName>
        <fullName evidence="4">histidine kinase</fullName>
        <ecNumber evidence="4">2.7.13.3</ecNumber>
    </recommendedName>
</protein>
<evidence type="ECO:0000256" key="1">
    <source>
        <dbReference type="ARBA" id="ARBA00000085"/>
    </source>
</evidence>
<dbReference type="InterPro" id="IPR056839">
    <property type="entry name" value="Receiver_AHK4/CRE1_1st"/>
</dbReference>
<keyword evidence="8" id="KW-0418">Kinase</keyword>
<feature type="transmembrane region" description="Helical" evidence="15">
    <location>
        <begin position="158"/>
        <end position="179"/>
    </location>
</feature>
<dbReference type="InterPro" id="IPR011006">
    <property type="entry name" value="CheY-like_superfamily"/>
</dbReference>
<dbReference type="Pfam" id="PF02518">
    <property type="entry name" value="HATPase_c"/>
    <property type="match status" value="1"/>
</dbReference>
<evidence type="ECO:0000256" key="11">
    <source>
        <dbReference type="ARBA" id="ARBA00023012"/>
    </source>
</evidence>
<dbReference type="InterPro" id="IPR006189">
    <property type="entry name" value="CHASE_dom"/>
</dbReference>
<feature type="domain" description="Response regulatory" evidence="17">
    <location>
        <begin position="973"/>
        <end position="1110"/>
    </location>
</feature>
<dbReference type="GO" id="GO:0019955">
    <property type="term" value="F:cytokine binding"/>
    <property type="evidence" value="ECO:0007669"/>
    <property type="project" value="UniProtKB-ARBA"/>
</dbReference>
<evidence type="ECO:0000256" key="7">
    <source>
        <dbReference type="ARBA" id="ARBA00022692"/>
    </source>
</evidence>
<dbReference type="PROSITE" id="PS50110">
    <property type="entry name" value="RESPONSE_REGULATORY"/>
    <property type="match status" value="2"/>
</dbReference>
<dbReference type="AlphaFoldDB" id="A0AAV8RVP0"/>
<keyword evidence="9" id="KW-0932">Cytokinin signaling pathway</keyword>
<evidence type="ECO:0000256" key="2">
    <source>
        <dbReference type="ARBA" id="ARBA00002427"/>
    </source>
</evidence>
<dbReference type="SUPFAM" id="SSF52172">
    <property type="entry name" value="CheY-like"/>
    <property type="match status" value="2"/>
</dbReference>
<dbReference type="Gene3D" id="6.10.250.1190">
    <property type="match status" value="2"/>
</dbReference>
<dbReference type="GO" id="GO:0005634">
    <property type="term" value="C:nucleus"/>
    <property type="evidence" value="ECO:0007669"/>
    <property type="project" value="TreeGrafter"/>
</dbReference>
<feature type="modified residue" description="4-aspartylphosphate" evidence="13">
    <location>
        <position position="1023"/>
    </location>
</feature>
<evidence type="ECO:0000256" key="9">
    <source>
        <dbReference type="ARBA" id="ARBA00022864"/>
    </source>
</evidence>
<dbReference type="InterPro" id="IPR036890">
    <property type="entry name" value="HATPase_C_sf"/>
</dbReference>
<evidence type="ECO:0000313" key="20">
    <source>
        <dbReference type="Proteomes" id="UP001222027"/>
    </source>
</evidence>
<dbReference type="Pfam" id="PF24896">
    <property type="entry name" value="Receiver_CRE1"/>
    <property type="match status" value="1"/>
</dbReference>
<dbReference type="SMART" id="SM01079">
    <property type="entry name" value="CHASE"/>
    <property type="match status" value="1"/>
</dbReference>
<dbReference type="PROSITE" id="PS50109">
    <property type="entry name" value="HIS_KIN"/>
    <property type="match status" value="1"/>
</dbReference>
<keyword evidence="7 15" id="KW-0812">Transmembrane</keyword>
<organism evidence="19 20">
    <name type="scientific">Ensete ventricosum</name>
    <name type="common">Abyssinian banana</name>
    <name type="synonym">Musa ensete</name>
    <dbReference type="NCBI Taxonomy" id="4639"/>
    <lineage>
        <taxon>Eukaryota</taxon>
        <taxon>Viridiplantae</taxon>
        <taxon>Streptophyta</taxon>
        <taxon>Embryophyta</taxon>
        <taxon>Tracheophyta</taxon>
        <taxon>Spermatophyta</taxon>
        <taxon>Magnoliopsida</taxon>
        <taxon>Liliopsida</taxon>
        <taxon>Zingiberales</taxon>
        <taxon>Musaceae</taxon>
        <taxon>Ensete</taxon>
    </lineage>
</organism>
<dbReference type="Pfam" id="PF00072">
    <property type="entry name" value="Response_reg"/>
    <property type="match status" value="1"/>
</dbReference>
<keyword evidence="14" id="KW-0175">Coiled coil</keyword>
<dbReference type="FunFam" id="1.10.287.130:FF:000015">
    <property type="entry name" value="Histidine kinase 4"/>
    <property type="match status" value="1"/>
</dbReference>
<dbReference type="InterPro" id="IPR050956">
    <property type="entry name" value="2C_system_His_kinase"/>
</dbReference>
<feature type="domain" description="CHASE" evidence="18">
    <location>
        <begin position="247"/>
        <end position="472"/>
    </location>
</feature>
<evidence type="ECO:0000256" key="10">
    <source>
        <dbReference type="ARBA" id="ARBA00022989"/>
    </source>
</evidence>
<dbReference type="FunFam" id="3.30.450.350:FF:000001">
    <property type="entry name" value="Histidine kinase 4"/>
    <property type="match status" value="1"/>
</dbReference>
<dbReference type="Pfam" id="PF03924">
    <property type="entry name" value="CHASE"/>
    <property type="match status" value="1"/>
</dbReference>
<comment type="caution">
    <text evidence="19">The sequence shown here is derived from an EMBL/GenBank/DDBJ whole genome shotgun (WGS) entry which is preliminary data.</text>
</comment>
<dbReference type="EMBL" id="JAQQAF010000001">
    <property type="protein sequence ID" value="KAJ8510337.1"/>
    <property type="molecule type" value="Genomic_DNA"/>
</dbReference>
<dbReference type="SMART" id="SM00388">
    <property type="entry name" value="HisKA"/>
    <property type="match status" value="1"/>
</dbReference>
<sequence length="1141" mass="127863">MSRRRVSFSDGNQCKGGRRWSNPLVVLFVFCCVGCSICLLWGLDVYGILERKVRVRALGDEKEKTLLDQYNLSKDRVHALASLISSLNQERFYECMSKSVADERLGSNLLHALREQRPEIDQSQDQQHWDRENMSHEKMSVEIMQETHQFFPEPLLNILYLVIVEMVVFSMGFAVGIFFKSSCQQFQQQKHYKQQNSKGRGITERRKETLVNMCDERARMLQDQFNVSMNHVHALAILVSTFHHGKQPSAIDQKTFAEFTARTAFERPLMSGVAYALRVLHREREEFEKQHGWKIKKMETEYQFLVKDDYNPEKLDPSPVQDEYAPVIFSQETVSHIVSIDMMSGKEDRGNILRARATGKGVLTSPFNLLKSNHLGVVLTFAVYNTNLPPNATPKERIEATVGYLGASFDVPSLVEKLLHQLASKHTIVVNLYDTTNVSAPIRMYGPDVASTSEMHISNVDFGDPTHQHEMHCRFKHKPPPPWSAITTSLGVAVIVLLVGHIFHAALDRIEEVEDDYRQMRELKVQAEAADVAKSQFLATVSHEIRTPMNGVLGMLRMLMDTDLDATQEDFAMTAQSSGKALIALINEVLDQAKIESGRLELEAVPFDLRDILDNVLFLFSDKPQAKGIEMAVCVSQQVPDILIGDPGRFRQIITNLVGNSVKFTREGHIYVSVHLVEDAKSVKVGQCETLSGFHVVDKRKIWENFSMVKYSNEANDAVSLMVTVEDTGVGIPQDAQIRIFTPFMQADSSTSRTYGGTGLGLSISKCLVELMGGEIGFISKPGIGSTFSFTAVFRDGCKDDIKRHHSDPALSDFQGMRALVTDGRSIRAESTAYHLKRLGIHVHVATDQDSATNTILDLCSASGKERLDMVLVDKDAWGGGSGISFPRLLLDRRQNGAVVPQESLPKMFLVATFLSPTEVHDLKSAGYVDSIMKPLRLSMISACIRKALGVGSKRQQLKGQPMALHKLLIGKNVLVVDDNAINRKVAACALKKFGATVTCAHSGKEAILMLQPPHNFDACFMDVQMPEMDGFEATRQIRLMEDRVKELINSGDASLEMYGNIAHWHVPILAMTADVIQATHEECLRCGMDDYVLKPFEEQQLYSAVARFFEFDVADGQILADMRKKEEASDLWASWFGTLR</sequence>
<dbReference type="CDD" id="cd16922">
    <property type="entry name" value="HATPase_EvgS-ArcB-TorS-like"/>
    <property type="match status" value="1"/>
</dbReference>
<dbReference type="SUPFAM" id="SSF47384">
    <property type="entry name" value="Homodimeric domain of signal transducing histidine kinase"/>
    <property type="match status" value="1"/>
</dbReference>
<dbReference type="GO" id="GO:0000155">
    <property type="term" value="F:phosphorelay sensor kinase activity"/>
    <property type="evidence" value="ECO:0007669"/>
    <property type="project" value="InterPro"/>
</dbReference>
<evidence type="ECO:0000256" key="12">
    <source>
        <dbReference type="ARBA" id="ARBA00023136"/>
    </source>
</evidence>
<dbReference type="CDD" id="cd00082">
    <property type="entry name" value="HisKA"/>
    <property type="match status" value="1"/>
</dbReference>
<feature type="transmembrane region" description="Helical" evidence="15">
    <location>
        <begin position="483"/>
        <end position="503"/>
    </location>
</feature>
<feature type="modified residue" description="4-aspartylphosphate" evidence="13">
    <location>
        <position position="874"/>
    </location>
</feature>
<keyword evidence="6" id="KW-0808">Transferase</keyword>
<evidence type="ECO:0000256" key="4">
    <source>
        <dbReference type="ARBA" id="ARBA00012438"/>
    </source>
</evidence>
<keyword evidence="12 15" id="KW-0472">Membrane</keyword>
<dbReference type="InterPro" id="IPR005467">
    <property type="entry name" value="His_kinase_dom"/>
</dbReference>
<dbReference type="InterPro" id="IPR003594">
    <property type="entry name" value="HATPase_dom"/>
</dbReference>
<comment type="catalytic activity">
    <reaction evidence="1">
        <text>ATP + protein L-histidine = ADP + protein N-phospho-L-histidine.</text>
        <dbReference type="EC" id="2.7.13.3"/>
    </reaction>
</comment>
<proteinExistence type="predicted"/>
<keyword evidence="10 15" id="KW-1133">Transmembrane helix</keyword>
<dbReference type="PRINTS" id="PR00344">
    <property type="entry name" value="BCTRLSENSOR"/>
</dbReference>
<name>A0AAV8RVP0_ENSVE</name>
<gene>
    <name evidence="19" type="ORF">OPV22_000771</name>
</gene>